<sequence length="409" mass="43503">MRHPVGVGRAAGRTAWGARVVAMALLAAVTLGAWTPPGDVARGQPATHPLQIVLFIGDGMGHQHLELLRAYRHSKPFVDELEPAASLATRSLSGVTDSAAAATALSTGHPTANGMVAMGPHGERWPTLLERAKQAGMRVGLVSTTTVTDATPAAFAAHVERRQEHQSVARQYLDLGVDVILGGGRYQWAHRTPDGGGQALLERARSLGYLVVQASSELRTVAQKAAERSQAAGEQAKLLGLFADGPMAYEAERPPHQPSLAEMTETALRWLDGGSGQPFVLVVEAGRIDHLGHEGRVDILPQEMQALDEAVGVALRFAAKRPGTLVVLTADHETGGLERSAARIWYFRWPGGHTSREVPLRVKGAGAERFQGLRHLTDVGGVLSRLVEERTALTVHQSTGGCGVWSGLS</sequence>
<evidence type="ECO:0000256" key="8">
    <source>
        <dbReference type="ARBA" id="ARBA00022842"/>
    </source>
</evidence>
<keyword evidence="11" id="KW-1185">Reference proteome</keyword>
<dbReference type="SUPFAM" id="SSF53649">
    <property type="entry name" value="Alkaline phosphatase-like"/>
    <property type="match status" value="1"/>
</dbReference>
<comment type="cofactor">
    <cofactor evidence="1">
        <name>Mg(2+)</name>
        <dbReference type="ChEBI" id="CHEBI:18420"/>
    </cofactor>
</comment>
<dbReference type="Proteomes" id="UP001332192">
    <property type="component" value="Chromosome"/>
</dbReference>
<dbReference type="InterPro" id="IPR001952">
    <property type="entry name" value="Alkaline_phosphatase"/>
</dbReference>
<dbReference type="RefSeq" id="WP_324716765.1">
    <property type="nucleotide sequence ID" value="NZ_CP141615.1"/>
</dbReference>
<dbReference type="SMART" id="SM00098">
    <property type="entry name" value="alkPPc"/>
    <property type="match status" value="1"/>
</dbReference>
<protein>
    <submittedName>
        <fullName evidence="10">Alkaline phosphatase</fullName>
    </submittedName>
</protein>
<dbReference type="PRINTS" id="PR00113">
    <property type="entry name" value="ALKPHPHTASE"/>
</dbReference>
<evidence type="ECO:0000256" key="2">
    <source>
        <dbReference type="ARBA" id="ARBA00001947"/>
    </source>
</evidence>
<evidence type="ECO:0000256" key="9">
    <source>
        <dbReference type="RuleBase" id="RU003946"/>
    </source>
</evidence>
<keyword evidence="4" id="KW-0597">Phosphoprotein</keyword>
<evidence type="ECO:0000313" key="10">
    <source>
        <dbReference type="EMBL" id="WRP17495.1"/>
    </source>
</evidence>
<evidence type="ECO:0000313" key="11">
    <source>
        <dbReference type="Proteomes" id="UP001332192"/>
    </source>
</evidence>
<dbReference type="InterPro" id="IPR018299">
    <property type="entry name" value="Alkaline_phosphatase_AS"/>
</dbReference>
<gene>
    <name evidence="10" type="ORF">U7230_00305</name>
</gene>
<reference evidence="10 11" key="1">
    <citation type="journal article" date="2024" name="Front. Microbiol.">
        <title>Novel thermophilic genera Geochorda gen. nov. and Carboxydochorda gen. nov. from the deep terrestrial subsurface reveal the ecophysiological diversity in the class Limnochordia.</title>
        <authorList>
            <person name="Karnachuk O.V."/>
            <person name="Lukina A.P."/>
            <person name="Avakyan M.R."/>
            <person name="Kadnikov V.V."/>
            <person name="Begmatov S."/>
            <person name="Beletsky A.V."/>
            <person name="Vlasova K.G."/>
            <person name="Novikov A.A."/>
            <person name="Shcherbakova V.A."/>
            <person name="Mardanov A.V."/>
            <person name="Ravin N.V."/>
        </authorList>
    </citation>
    <scope>NUCLEOTIDE SEQUENCE [LARGE SCALE GENOMIC DNA]</scope>
    <source>
        <strain evidence="10 11">L945</strain>
    </source>
</reference>
<keyword evidence="8" id="KW-0460">Magnesium</keyword>
<name>A0ABZ1BY93_9FIRM</name>
<dbReference type="InterPro" id="IPR017850">
    <property type="entry name" value="Alkaline_phosphatase_core_sf"/>
</dbReference>
<keyword evidence="6" id="KW-0378">Hydrolase</keyword>
<dbReference type="Gene3D" id="3.40.720.10">
    <property type="entry name" value="Alkaline Phosphatase, subunit A"/>
    <property type="match status" value="1"/>
</dbReference>
<comment type="cofactor">
    <cofactor evidence="2">
        <name>Zn(2+)</name>
        <dbReference type="ChEBI" id="CHEBI:29105"/>
    </cofactor>
</comment>
<keyword evidence="7" id="KW-0862">Zinc</keyword>
<evidence type="ECO:0000256" key="3">
    <source>
        <dbReference type="ARBA" id="ARBA00005984"/>
    </source>
</evidence>
<keyword evidence="5" id="KW-0479">Metal-binding</keyword>
<dbReference type="PROSITE" id="PS00123">
    <property type="entry name" value="ALKALINE_PHOSPHATASE"/>
    <property type="match status" value="1"/>
</dbReference>
<evidence type="ECO:0000256" key="6">
    <source>
        <dbReference type="ARBA" id="ARBA00022801"/>
    </source>
</evidence>
<comment type="similarity">
    <text evidence="3 9">Belongs to the alkaline phosphatase family.</text>
</comment>
<evidence type="ECO:0000256" key="7">
    <source>
        <dbReference type="ARBA" id="ARBA00022833"/>
    </source>
</evidence>
<dbReference type="Pfam" id="PF00245">
    <property type="entry name" value="Alk_phosphatase"/>
    <property type="match status" value="1"/>
</dbReference>
<accession>A0ABZ1BY93</accession>
<evidence type="ECO:0000256" key="5">
    <source>
        <dbReference type="ARBA" id="ARBA00022723"/>
    </source>
</evidence>
<dbReference type="CDD" id="cd16012">
    <property type="entry name" value="ALP"/>
    <property type="match status" value="1"/>
</dbReference>
<organism evidence="10 11">
    <name type="scientific">Carboxydichorda subterranea</name>
    <dbReference type="NCBI Taxonomy" id="3109565"/>
    <lineage>
        <taxon>Bacteria</taxon>
        <taxon>Bacillati</taxon>
        <taxon>Bacillota</taxon>
        <taxon>Limnochordia</taxon>
        <taxon>Limnochordales</taxon>
        <taxon>Geochordaceae</taxon>
        <taxon>Carboxydichorda</taxon>
    </lineage>
</organism>
<dbReference type="PANTHER" id="PTHR11596:SF5">
    <property type="entry name" value="ALKALINE PHOSPHATASE"/>
    <property type="match status" value="1"/>
</dbReference>
<evidence type="ECO:0000256" key="4">
    <source>
        <dbReference type="ARBA" id="ARBA00022553"/>
    </source>
</evidence>
<evidence type="ECO:0000256" key="1">
    <source>
        <dbReference type="ARBA" id="ARBA00001946"/>
    </source>
</evidence>
<dbReference type="PANTHER" id="PTHR11596">
    <property type="entry name" value="ALKALINE PHOSPHATASE"/>
    <property type="match status" value="1"/>
</dbReference>
<dbReference type="EMBL" id="CP141615">
    <property type="protein sequence ID" value="WRP17495.1"/>
    <property type="molecule type" value="Genomic_DNA"/>
</dbReference>
<proteinExistence type="inferred from homology"/>